<dbReference type="Gene3D" id="3.30.540.10">
    <property type="entry name" value="Fructose-1,6-Bisphosphatase, subunit A, domain 1"/>
    <property type="match status" value="1"/>
</dbReference>
<reference evidence="5" key="1">
    <citation type="journal article" date="2019" name="Int. J. Syst. Evol. Microbiol.">
        <title>The Global Catalogue of Microorganisms (GCM) 10K type strain sequencing project: providing services to taxonomists for standard genome sequencing and annotation.</title>
        <authorList>
            <consortium name="The Broad Institute Genomics Platform"/>
            <consortium name="The Broad Institute Genome Sequencing Center for Infectious Disease"/>
            <person name="Wu L."/>
            <person name="Ma J."/>
        </authorList>
    </citation>
    <scope>NUCLEOTIDE SEQUENCE [LARGE SCALE GENOMIC DNA]</scope>
    <source>
        <strain evidence="5">CCM 8903</strain>
    </source>
</reference>
<protein>
    <submittedName>
        <fullName evidence="4">Inositol monophosphatase family protein</fullName>
    </submittedName>
</protein>
<keyword evidence="5" id="KW-1185">Reference proteome</keyword>
<evidence type="ECO:0000313" key="5">
    <source>
        <dbReference type="Proteomes" id="UP001597252"/>
    </source>
</evidence>
<dbReference type="InterPro" id="IPR000760">
    <property type="entry name" value="Inositol_monophosphatase-like"/>
</dbReference>
<keyword evidence="2" id="KW-0378">Hydrolase</keyword>
<dbReference type="Gene3D" id="3.40.190.80">
    <property type="match status" value="1"/>
</dbReference>
<evidence type="ECO:0000256" key="2">
    <source>
        <dbReference type="ARBA" id="ARBA00022801"/>
    </source>
</evidence>
<sequence length="258" mass="27628">MTVAIATLHEQVSAWLKASRQRIYRELQAPLTVATKSGRTDLVTNVDRANQRFLISQIHAAYPQAHIEGEEGRQAKLDRLAGLVFFVDPIDGTMNFVKQRANFAVMIGVYIDGAPLYGAILDVARDELITGGPNWPLQLNDRPLPTPADLALADGLIGVNGHMLIRNGVHVADVALKSAGPRLIGSAGMEFIAVALGQQVGYVSYLQPWDVAPGLAIGANFGLQVTRPDASAIDLLEPGIVVAAMPKAHAEIIDLMQG</sequence>
<dbReference type="PANTHER" id="PTHR20854">
    <property type="entry name" value="INOSITOL MONOPHOSPHATASE"/>
    <property type="match status" value="1"/>
</dbReference>
<dbReference type="CDD" id="cd01637">
    <property type="entry name" value="IMPase_like"/>
    <property type="match status" value="1"/>
</dbReference>
<proteinExistence type="predicted"/>
<keyword evidence="3" id="KW-0460">Magnesium</keyword>
<dbReference type="InterPro" id="IPR020583">
    <property type="entry name" value="Inositol_monoP_metal-BS"/>
</dbReference>
<keyword evidence="1" id="KW-0479">Metal-binding</keyword>
<accession>A0ABW4E6W2</accession>
<dbReference type="RefSeq" id="WP_125750730.1">
    <property type="nucleotide sequence ID" value="NZ_JBHTON010000007.1"/>
</dbReference>
<name>A0ABW4E6W2_9LACO</name>
<dbReference type="SUPFAM" id="SSF56655">
    <property type="entry name" value="Carbohydrate phosphatase"/>
    <property type="match status" value="1"/>
</dbReference>
<evidence type="ECO:0000256" key="3">
    <source>
        <dbReference type="ARBA" id="ARBA00022842"/>
    </source>
</evidence>
<evidence type="ECO:0000313" key="4">
    <source>
        <dbReference type="EMBL" id="MFD1484285.1"/>
    </source>
</evidence>
<dbReference type="Proteomes" id="UP001597252">
    <property type="component" value="Unassembled WGS sequence"/>
</dbReference>
<gene>
    <name evidence="4" type="ORF">ACFQ5J_03445</name>
</gene>
<dbReference type="PANTHER" id="PTHR20854:SF4">
    <property type="entry name" value="INOSITOL-1-MONOPHOSPHATASE-RELATED"/>
    <property type="match status" value="1"/>
</dbReference>
<dbReference type="Pfam" id="PF00459">
    <property type="entry name" value="Inositol_P"/>
    <property type="match status" value="1"/>
</dbReference>
<dbReference type="EMBL" id="JBHTON010000007">
    <property type="protein sequence ID" value="MFD1484285.1"/>
    <property type="molecule type" value="Genomic_DNA"/>
</dbReference>
<dbReference type="PROSITE" id="PS00629">
    <property type="entry name" value="IMP_1"/>
    <property type="match status" value="1"/>
</dbReference>
<organism evidence="4 5">
    <name type="scientific">Lacticaseibacillus baoqingensis</name>
    <dbReference type="NCBI Taxonomy" id="2486013"/>
    <lineage>
        <taxon>Bacteria</taxon>
        <taxon>Bacillati</taxon>
        <taxon>Bacillota</taxon>
        <taxon>Bacilli</taxon>
        <taxon>Lactobacillales</taxon>
        <taxon>Lactobacillaceae</taxon>
        <taxon>Lacticaseibacillus</taxon>
    </lineage>
</organism>
<evidence type="ECO:0000256" key="1">
    <source>
        <dbReference type="ARBA" id="ARBA00022723"/>
    </source>
</evidence>
<dbReference type="PRINTS" id="PR00377">
    <property type="entry name" value="IMPHPHTASES"/>
</dbReference>
<comment type="caution">
    <text evidence="4">The sequence shown here is derived from an EMBL/GenBank/DDBJ whole genome shotgun (WGS) entry which is preliminary data.</text>
</comment>